<organism evidence="1 2">
    <name type="scientific">Emiliania huxleyi (strain CCMP1516)</name>
    <dbReference type="NCBI Taxonomy" id="280463"/>
    <lineage>
        <taxon>Eukaryota</taxon>
        <taxon>Haptista</taxon>
        <taxon>Haptophyta</taxon>
        <taxon>Prymnesiophyceae</taxon>
        <taxon>Isochrysidales</taxon>
        <taxon>Noelaerhabdaceae</taxon>
        <taxon>Emiliania</taxon>
    </lineage>
</organism>
<dbReference type="GeneID" id="17282896"/>
<dbReference type="AlphaFoldDB" id="A0A0D3KPE3"/>
<evidence type="ECO:0000313" key="1">
    <source>
        <dbReference type="EnsemblProtists" id="EOD37628"/>
    </source>
</evidence>
<dbReference type="Proteomes" id="UP000013827">
    <property type="component" value="Unassembled WGS sequence"/>
</dbReference>
<dbReference type="HOGENOM" id="CLU_1734924_0_0_1"/>
<dbReference type="PaxDb" id="2903-EOD37628"/>
<evidence type="ECO:0000313" key="2">
    <source>
        <dbReference type="Proteomes" id="UP000013827"/>
    </source>
</evidence>
<protein>
    <submittedName>
        <fullName evidence="1">Uncharacterized protein</fullName>
    </submittedName>
</protein>
<reference evidence="1" key="2">
    <citation type="submission" date="2024-10" db="UniProtKB">
        <authorList>
            <consortium name="EnsemblProtists"/>
        </authorList>
    </citation>
    <scope>IDENTIFICATION</scope>
</reference>
<sequence length="151" mass="16077">MQCAYCTSQLVSGGSWYMLADRRYCCQEHRLSAHAAAAAAAAARSSPIPIPMQKVCRPKRVGNPLEALRVCANAMQRPSSDLGLALLATIAPNASPHAWPLDRPFDAVANTERIPSLGMCECLSEMCQSVVRPCVGDSGAVTVFAKDTARA</sequence>
<dbReference type="EnsemblProtists" id="EOD37628">
    <property type="protein sequence ID" value="EOD37628"/>
    <property type="gene ID" value="EMIHUDRAFT_454818"/>
</dbReference>
<dbReference type="KEGG" id="ehx:EMIHUDRAFT_454818"/>
<proteinExistence type="predicted"/>
<reference evidence="2" key="1">
    <citation type="journal article" date="2013" name="Nature">
        <title>Pan genome of the phytoplankton Emiliania underpins its global distribution.</title>
        <authorList>
            <person name="Read B.A."/>
            <person name="Kegel J."/>
            <person name="Klute M.J."/>
            <person name="Kuo A."/>
            <person name="Lefebvre S.C."/>
            <person name="Maumus F."/>
            <person name="Mayer C."/>
            <person name="Miller J."/>
            <person name="Monier A."/>
            <person name="Salamov A."/>
            <person name="Young J."/>
            <person name="Aguilar M."/>
            <person name="Claverie J.M."/>
            <person name="Frickenhaus S."/>
            <person name="Gonzalez K."/>
            <person name="Herman E.K."/>
            <person name="Lin Y.C."/>
            <person name="Napier J."/>
            <person name="Ogata H."/>
            <person name="Sarno A.F."/>
            <person name="Shmutz J."/>
            <person name="Schroeder D."/>
            <person name="de Vargas C."/>
            <person name="Verret F."/>
            <person name="von Dassow P."/>
            <person name="Valentin K."/>
            <person name="Van de Peer Y."/>
            <person name="Wheeler G."/>
            <person name="Dacks J.B."/>
            <person name="Delwiche C.F."/>
            <person name="Dyhrman S.T."/>
            <person name="Glockner G."/>
            <person name="John U."/>
            <person name="Richards T."/>
            <person name="Worden A.Z."/>
            <person name="Zhang X."/>
            <person name="Grigoriev I.V."/>
            <person name="Allen A.E."/>
            <person name="Bidle K."/>
            <person name="Borodovsky M."/>
            <person name="Bowler C."/>
            <person name="Brownlee C."/>
            <person name="Cock J.M."/>
            <person name="Elias M."/>
            <person name="Gladyshev V.N."/>
            <person name="Groth M."/>
            <person name="Guda C."/>
            <person name="Hadaegh A."/>
            <person name="Iglesias-Rodriguez M.D."/>
            <person name="Jenkins J."/>
            <person name="Jones B.M."/>
            <person name="Lawson T."/>
            <person name="Leese F."/>
            <person name="Lindquist E."/>
            <person name="Lobanov A."/>
            <person name="Lomsadze A."/>
            <person name="Malik S.B."/>
            <person name="Marsh M.E."/>
            <person name="Mackinder L."/>
            <person name="Mock T."/>
            <person name="Mueller-Roeber B."/>
            <person name="Pagarete A."/>
            <person name="Parker M."/>
            <person name="Probert I."/>
            <person name="Quesneville H."/>
            <person name="Raines C."/>
            <person name="Rensing S.A."/>
            <person name="Riano-Pachon D.M."/>
            <person name="Richier S."/>
            <person name="Rokitta S."/>
            <person name="Shiraiwa Y."/>
            <person name="Soanes D.M."/>
            <person name="van der Giezen M."/>
            <person name="Wahlund T.M."/>
            <person name="Williams B."/>
            <person name="Wilson W."/>
            <person name="Wolfe G."/>
            <person name="Wurch L.L."/>
        </authorList>
    </citation>
    <scope>NUCLEOTIDE SEQUENCE</scope>
</reference>
<dbReference type="RefSeq" id="XP_005790057.1">
    <property type="nucleotide sequence ID" value="XM_005790000.1"/>
</dbReference>
<name>A0A0D3KPE3_EMIH1</name>
<keyword evidence="2" id="KW-1185">Reference proteome</keyword>
<accession>A0A0D3KPE3</accession>